<dbReference type="Proteomes" id="UP001630127">
    <property type="component" value="Unassembled WGS sequence"/>
</dbReference>
<proteinExistence type="predicted"/>
<name>A0ABD2YKV4_9GENT</name>
<keyword evidence="1" id="KW-0472">Membrane</keyword>
<keyword evidence="1" id="KW-0812">Transmembrane</keyword>
<accession>A0ABD2YKV4</accession>
<dbReference type="AlphaFoldDB" id="A0ABD2YKV4"/>
<feature type="transmembrane region" description="Helical" evidence="1">
    <location>
        <begin position="211"/>
        <end position="232"/>
    </location>
</feature>
<evidence type="ECO:0000256" key="1">
    <source>
        <dbReference type="SAM" id="Phobius"/>
    </source>
</evidence>
<dbReference type="EMBL" id="JBJUIK010000013">
    <property type="protein sequence ID" value="KAL3507311.1"/>
    <property type="molecule type" value="Genomic_DNA"/>
</dbReference>
<organism evidence="2 3">
    <name type="scientific">Cinchona calisaya</name>
    <dbReference type="NCBI Taxonomy" id="153742"/>
    <lineage>
        <taxon>Eukaryota</taxon>
        <taxon>Viridiplantae</taxon>
        <taxon>Streptophyta</taxon>
        <taxon>Embryophyta</taxon>
        <taxon>Tracheophyta</taxon>
        <taxon>Spermatophyta</taxon>
        <taxon>Magnoliopsida</taxon>
        <taxon>eudicotyledons</taxon>
        <taxon>Gunneridae</taxon>
        <taxon>Pentapetalae</taxon>
        <taxon>asterids</taxon>
        <taxon>lamiids</taxon>
        <taxon>Gentianales</taxon>
        <taxon>Rubiaceae</taxon>
        <taxon>Cinchonoideae</taxon>
        <taxon>Cinchoneae</taxon>
        <taxon>Cinchona</taxon>
    </lineage>
</organism>
<evidence type="ECO:0000313" key="3">
    <source>
        <dbReference type="Proteomes" id="UP001630127"/>
    </source>
</evidence>
<protein>
    <submittedName>
        <fullName evidence="2">Uncharacterized protein</fullName>
    </submittedName>
</protein>
<comment type="caution">
    <text evidence="2">The sequence shown here is derived from an EMBL/GenBank/DDBJ whole genome shotgun (WGS) entry which is preliminary data.</text>
</comment>
<sequence length="267" mass="30769">MQRLTHEAFGNINSTRAIHGIEEDFEFGLELENDVACDEETTNFFKLLKHAEVELFKGYKSFTFISFLNRLLHMKSLCQWSNNSMTMLLELLRKAFLENEVEKLEISSNDNDYHKEVPYLAAGPAKSHHFKSMPNQIPLLDHNEQTDPKPGSDSSSDLEAIIGYFDGPMNDDSSSEDGILVKDGNKLPLTYTDWRAIPEGFKERFWEDTKVILVITNIVYFLCYILFVYFVYSDVFFTNGETQLLMTRAKKNKCIELANCVKIANQK</sequence>
<keyword evidence="1" id="KW-1133">Transmembrane helix</keyword>
<reference evidence="2 3" key="1">
    <citation type="submission" date="2024-11" db="EMBL/GenBank/DDBJ databases">
        <title>A near-complete genome assembly of Cinchona calisaya.</title>
        <authorList>
            <person name="Lian D.C."/>
            <person name="Zhao X.W."/>
            <person name="Wei L."/>
        </authorList>
    </citation>
    <scope>NUCLEOTIDE SEQUENCE [LARGE SCALE GENOMIC DNA]</scope>
    <source>
        <tissue evidence="2">Nenye</tissue>
    </source>
</reference>
<evidence type="ECO:0000313" key="2">
    <source>
        <dbReference type="EMBL" id="KAL3507311.1"/>
    </source>
</evidence>
<keyword evidence="3" id="KW-1185">Reference proteome</keyword>
<gene>
    <name evidence="2" type="ORF">ACH5RR_032693</name>
</gene>